<dbReference type="Proteomes" id="UP000018812">
    <property type="component" value="Segment"/>
</dbReference>
<evidence type="ECO:0000313" key="1">
    <source>
        <dbReference type="EMBL" id="AHB79515.1"/>
    </source>
</evidence>
<reference evidence="1 2" key="1">
    <citation type="journal article" date="2014" name="Res. Microbiol.">
        <title>Characterization and complete genome sequence of a novel N4-like bacteriophage, pSb-1 infecting Shigella boydii.</title>
        <authorList>
            <person name="Jun J.W."/>
            <person name="Yun S.K."/>
            <person name="Kim H.J."/>
            <person name="Chai J.Y."/>
            <person name="Park S.C."/>
        </authorList>
    </citation>
    <scope>NUCLEOTIDE SEQUENCE [LARGE SCALE GENOMIC DNA]</scope>
</reference>
<keyword evidence="2" id="KW-1185">Reference proteome</keyword>
<dbReference type="EMBL" id="KF620435">
    <property type="protein sequence ID" value="AHB79515.1"/>
    <property type="molecule type" value="Genomic_DNA"/>
</dbReference>
<dbReference type="RefSeq" id="YP_009008498.1">
    <property type="nucleotide sequence ID" value="NC_023589.1"/>
</dbReference>
<evidence type="ECO:0000313" key="2">
    <source>
        <dbReference type="Proteomes" id="UP000018812"/>
    </source>
</evidence>
<dbReference type="KEGG" id="vg:18504942"/>
<gene>
    <name evidence="1" type="ORF">psb1_0097</name>
</gene>
<organism evidence="1 2">
    <name type="scientific">Shigella phage pSb-1</name>
    <dbReference type="NCBI Taxonomy" id="1414738"/>
    <lineage>
        <taxon>Viruses</taxon>
        <taxon>Duplodnaviria</taxon>
        <taxon>Heunggongvirae</taxon>
        <taxon>Uroviricota</taxon>
        <taxon>Caudoviricetes</taxon>
        <taxon>Schitoviridae</taxon>
        <taxon>Enquatrovirinae</taxon>
        <taxon>Gamaleyavirus</taxon>
        <taxon>Gamaleyavirus Sb1</taxon>
    </lineage>
</organism>
<accession>V5UQ46</accession>
<sequence>MVERRKASREQGVCGHWFESSSGYSLIENIVLIALHSKDNAGETVRHSSYCKHAYRYEYEQTIMLKYSYLLSDYQSCLLVQAPVVIVNWPSLVSCVKATKSLFGGTFLFEY</sequence>
<name>V5UQ46_9CAUD</name>
<dbReference type="GeneID" id="18504942"/>
<protein>
    <submittedName>
        <fullName evidence="1">Uncharacterized protein</fullName>
    </submittedName>
</protein>
<proteinExistence type="predicted"/>